<protein>
    <submittedName>
        <fullName evidence="1">Uncharacterized protein</fullName>
    </submittedName>
</protein>
<organism evidence="1 2">
    <name type="scientific">Amphibacillus marinus</name>
    <dbReference type="NCBI Taxonomy" id="872970"/>
    <lineage>
        <taxon>Bacteria</taxon>
        <taxon>Bacillati</taxon>
        <taxon>Bacillota</taxon>
        <taxon>Bacilli</taxon>
        <taxon>Bacillales</taxon>
        <taxon>Bacillaceae</taxon>
        <taxon>Amphibacillus</taxon>
    </lineage>
</organism>
<dbReference type="InterPro" id="IPR045507">
    <property type="entry name" value="DUF6483"/>
</dbReference>
<keyword evidence="2" id="KW-1185">Reference proteome</keyword>
<dbReference type="OrthoDB" id="1650869at2"/>
<proteinExistence type="predicted"/>
<dbReference type="Proteomes" id="UP000199300">
    <property type="component" value="Unassembled WGS sequence"/>
</dbReference>
<dbReference type="Pfam" id="PF20092">
    <property type="entry name" value="DUF6483"/>
    <property type="match status" value="1"/>
</dbReference>
<reference evidence="1 2" key="1">
    <citation type="submission" date="2016-10" db="EMBL/GenBank/DDBJ databases">
        <authorList>
            <person name="de Groot N.N."/>
        </authorList>
    </citation>
    <scope>NUCLEOTIDE SEQUENCE [LARGE SCALE GENOMIC DNA]</scope>
    <source>
        <strain evidence="1 2">CGMCC 1.10434</strain>
    </source>
</reference>
<dbReference type="AlphaFoldDB" id="A0A1H8QCI9"/>
<gene>
    <name evidence="1" type="ORF">SAMN04488134_108112</name>
</gene>
<evidence type="ECO:0000313" key="1">
    <source>
        <dbReference type="EMBL" id="SEO51634.1"/>
    </source>
</evidence>
<name>A0A1H8QCI9_9BACI</name>
<sequence length="119" mass="14013">MEKKDWIMHQVEGMSFSLAKFILNKDKPNNEVLFASEEIECQLLHEQLTALLDKGKINEAENLLFEAISSYDSRYFQIALDFYAQLDKYDDEYLAQCHFPRAEIIDGLNEVRRLFTLDQ</sequence>
<dbReference type="RefSeq" id="WP_091498449.1">
    <property type="nucleotide sequence ID" value="NZ_FODJ01000008.1"/>
</dbReference>
<evidence type="ECO:0000313" key="2">
    <source>
        <dbReference type="Proteomes" id="UP000199300"/>
    </source>
</evidence>
<accession>A0A1H8QCI9</accession>
<dbReference type="EMBL" id="FODJ01000008">
    <property type="protein sequence ID" value="SEO51634.1"/>
    <property type="molecule type" value="Genomic_DNA"/>
</dbReference>